<evidence type="ECO:0000256" key="1">
    <source>
        <dbReference type="ARBA" id="ARBA00022553"/>
    </source>
</evidence>
<dbReference type="InterPro" id="IPR000792">
    <property type="entry name" value="Tscrpt_reg_LuxR_C"/>
</dbReference>
<sequence>MPIRILVADDHAIFREGVQRIIGRAPGLEIVGEACDGVQAVELARRLDFDLLVTDLSMPGKGGMEVIKAVRADKPQAKVLVLSMHAETEYAVRAIKAGASGYLTKESAGDQLVQAIHKVMAGGASISSEVAEQLALSAMGGEQFPHESLTEREWQIFTLLVAGWSVNEAGRELHLSPKTVSSHKSNVMQKVGVSTQTDLVRYALKHGLAEPLDV</sequence>
<dbReference type="RefSeq" id="WP_187084149.1">
    <property type="nucleotide sequence ID" value="NZ_JACORU010000012.1"/>
</dbReference>
<dbReference type="Gene3D" id="3.40.50.2300">
    <property type="match status" value="1"/>
</dbReference>
<keyword evidence="7" id="KW-1185">Reference proteome</keyword>
<dbReference type="InterPro" id="IPR001789">
    <property type="entry name" value="Sig_transdc_resp-reg_receiver"/>
</dbReference>
<dbReference type="InterPro" id="IPR011006">
    <property type="entry name" value="CheY-like_superfamily"/>
</dbReference>
<dbReference type="SUPFAM" id="SSF52172">
    <property type="entry name" value="CheY-like"/>
    <property type="match status" value="1"/>
</dbReference>
<feature type="modified residue" description="4-aspartylphosphate" evidence="3">
    <location>
        <position position="55"/>
    </location>
</feature>
<evidence type="ECO:0000259" key="5">
    <source>
        <dbReference type="PROSITE" id="PS50110"/>
    </source>
</evidence>
<dbReference type="InterPro" id="IPR039420">
    <property type="entry name" value="WalR-like"/>
</dbReference>
<dbReference type="PRINTS" id="PR00038">
    <property type="entry name" value="HTHLUXR"/>
</dbReference>
<dbReference type="Pfam" id="PF00072">
    <property type="entry name" value="Response_reg"/>
    <property type="match status" value="1"/>
</dbReference>
<dbReference type="InterPro" id="IPR058245">
    <property type="entry name" value="NreC/VraR/RcsB-like_REC"/>
</dbReference>
<keyword evidence="2" id="KW-0238">DNA-binding</keyword>
<dbReference type="GO" id="GO:0000160">
    <property type="term" value="P:phosphorelay signal transduction system"/>
    <property type="evidence" value="ECO:0007669"/>
    <property type="project" value="InterPro"/>
</dbReference>
<dbReference type="SUPFAM" id="SSF46894">
    <property type="entry name" value="C-terminal effector domain of the bipartite response regulators"/>
    <property type="match status" value="1"/>
</dbReference>
<proteinExistence type="predicted"/>
<feature type="domain" description="Response regulatory" evidence="5">
    <location>
        <begin position="4"/>
        <end position="120"/>
    </location>
</feature>
<dbReference type="CDD" id="cd06170">
    <property type="entry name" value="LuxR_C_like"/>
    <property type="match status" value="1"/>
</dbReference>
<feature type="domain" description="HTH luxR-type" evidence="4">
    <location>
        <begin position="142"/>
        <end position="207"/>
    </location>
</feature>
<dbReference type="SMART" id="SM00421">
    <property type="entry name" value="HTH_LUXR"/>
    <property type="match status" value="1"/>
</dbReference>
<dbReference type="SMART" id="SM00448">
    <property type="entry name" value="REC"/>
    <property type="match status" value="1"/>
</dbReference>
<evidence type="ECO:0000256" key="2">
    <source>
        <dbReference type="ARBA" id="ARBA00023125"/>
    </source>
</evidence>
<organism evidence="6 7">
    <name type="scientific">Ramlibacter albus</name>
    <dbReference type="NCBI Taxonomy" id="2079448"/>
    <lineage>
        <taxon>Bacteria</taxon>
        <taxon>Pseudomonadati</taxon>
        <taxon>Pseudomonadota</taxon>
        <taxon>Betaproteobacteria</taxon>
        <taxon>Burkholderiales</taxon>
        <taxon>Comamonadaceae</taxon>
        <taxon>Ramlibacter</taxon>
    </lineage>
</organism>
<evidence type="ECO:0000259" key="4">
    <source>
        <dbReference type="PROSITE" id="PS50043"/>
    </source>
</evidence>
<dbReference type="PROSITE" id="PS50110">
    <property type="entry name" value="RESPONSE_REGULATORY"/>
    <property type="match status" value="1"/>
</dbReference>
<protein>
    <submittedName>
        <fullName evidence="6">Response regulator transcription factor</fullName>
    </submittedName>
</protein>
<gene>
    <name evidence="6" type="ORF">H8R02_24540</name>
</gene>
<dbReference type="Proteomes" id="UP000596827">
    <property type="component" value="Unassembled WGS sequence"/>
</dbReference>
<dbReference type="PANTHER" id="PTHR43214:SF43">
    <property type="entry name" value="TWO-COMPONENT RESPONSE REGULATOR"/>
    <property type="match status" value="1"/>
</dbReference>
<evidence type="ECO:0000313" key="6">
    <source>
        <dbReference type="EMBL" id="MBC5767657.1"/>
    </source>
</evidence>
<accession>A0A923MEQ9</accession>
<evidence type="ECO:0000256" key="3">
    <source>
        <dbReference type="PROSITE-ProRule" id="PRU00169"/>
    </source>
</evidence>
<comment type="caution">
    <text evidence="6">The sequence shown here is derived from an EMBL/GenBank/DDBJ whole genome shotgun (WGS) entry which is preliminary data.</text>
</comment>
<keyword evidence="1 3" id="KW-0597">Phosphoprotein</keyword>
<dbReference type="PANTHER" id="PTHR43214">
    <property type="entry name" value="TWO-COMPONENT RESPONSE REGULATOR"/>
    <property type="match status" value="1"/>
</dbReference>
<dbReference type="Pfam" id="PF00196">
    <property type="entry name" value="GerE"/>
    <property type="match status" value="1"/>
</dbReference>
<evidence type="ECO:0000313" key="7">
    <source>
        <dbReference type="Proteomes" id="UP000596827"/>
    </source>
</evidence>
<dbReference type="PROSITE" id="PS50043">
    <property type="entry name" value="HTH_LUXR_2"/>
    <property type="match status" value="1"/>
</dbReference>
<dbReference type="InterPro" id="IPR016032">
    <property type="entry name" value="Sig_transdc_resp-reg_C-effctor"/>
</dbReference>
<name>A0A923MEQ9_9BURK</name>
<reference evidence="6" key="1">
    <citation type="submission" date="2020-08" db="EMBL/GenBank/DDBJ databases">
        <title>Ramlibacter sp. GTP1 16S ribosomal RNA gene genome sequencing and assembly.</title>
        <authorList>
            <person name="Kang M."/>
        </authorList>
    </citation>
    <scope>NUCLEOTIDE SEQUENCE</scope>
    <source>
        <strain evidence="6">GTP1</strain>
    </source>
</reference>
<dbReference type="AlphaFoldDB" id="A0A923MEQ9"/>
<dbReference type="CDD" id="cd17535">
    <property type="entry name" value="REC_NarL-like"/>
    <property type="match status" value="1"/>
</dbReference>
<dbReference type="GO" id="GO:0006355">
    <property type="term" value="P:regulation of DNA-templated transcription"/>
    <property type="evidence" value="ECO:0007669"/>
    <property type="project" value="InterPro"/>
</dbReference>
<dbReference type="GO" id="GO:0003677">
    <property type="term" value="F:DNA binding"/>
    <property type="evidence" value="ECO:0007669"/>
    <property type="project" value="UniProtKB-KW"/>
</dbReference>
<dbReference type="EMBL" id="JACORU010000012">
    <property type="protein sequence ID" value="MBC5767657.1"/>
    <property type="molecule type" value="Genomic_DNA"/>
</dbReference>